<sequence>MADHGFPVTRSLVKVLATGIIKEGGRTETTTVNMEKGPSDVWWSRFKSRHPELASRTADSLDQARVHGATPEAIEAFFNLFKALYGKHSLEDKPHLIFNCDETGFGDKPRSREKVLCQTGRKHIYQQQQTTREHITVHCCVNAAGDSIPPFIIYPGCLPSNACRLDGPPNALYGIQEKGYMDSELFLKWLHHFIRYAPEERPLLLIMDQHETHVSKDVIMYCRENKIEILCLPAHTTHILQPLDIAVFNPLKTTFSTMASRMGLVRGDVVVGKKQFSALLKHVYPTAVTAENIKAGFRKTGIFPLSRAAVDTTQVVRVLPSADATPSSTPTTALATPATLSTTPASAPATPASAPATLSASAPATLSASAPCPTCNKVAPKNYLVAAGVIPESLANVLMSPALERKEKVRRRIPLPARVITSDEYFDLLVEKESEEKEKEGNKRKRKEEMAKKKEEKRQAQEAKRQKRLTNVTPPTEDDGEHCALCHRVVPPGSGKDAIDEWVQCDLCHLWFHPECAEVEEVPDTDWLCHKCCLST</sequence>
<dbReference type="InterPro" id="IPR001965">
    <property type="entry name" value="Znf_PHD"/>
</dbReference>
<dbReference type="SUPFAM" id="SSF57903">
    <property type="entry name" value="FYVE/PHD zinc finger"/>
    <property type="match status" value="1"/>
</dbReference>
<evidence type="ECO:0000313" key="10">
    <source>
        <dbReference type="EMBL" id="RXN37992.1"/>
    </source>
</evidence>
<dbReference type="InterPro" id="IPR050863">
    <property type="entry name" value="CenT-Element_Derived"/>
</dbReference>
<dbReference type="EMBL" id="QBIY01005236">
    <property type="protein sequence ID" value="RXN37992.1"/>
    <property type="molecule type" value="Genomic_DNA"/>
</dbReference>
<feature type="domain" description="HTH CENPB-type" evidence="8">
    <location>
        <begin position="1"/>
        <end position="56"/>
    </location>
</feature>
<dbReference type="PROSITE" id="PS50016">
    <property type="entry name" value="ZF_PHD_2"/>
    <property type="match status" value="1"/>
</dbReference>
<dbReference type="EMBL" id="QBIY01013082">
    <property type="protein sequence ID" value="RXN12173.1"/>
    <property type="molecule type" value="Genomic_DNA"/>
</dbReference>
<dbReference type="STRING" id="84645.A0A498LX97"/>
<dbReference type="Pfam" id="PF03184">
    <property type="entry name" value="DDE_1"/>
    <property type="match status" value="1"/>
</dbReference>
<keyword evidence="11" id="KW-1185">Reference proteome</keyword>
<dbReference type="InterPro" id="IPR004875">
    <property type="entry name" value="DDE_SF_endonuclease_dom"/>
</dbReference>
<dbReference type="InterPro" id="IPR011011">
    <property type="entry name" value="Znf_FYVE_PHD"/>
</dbReference>
<feature type="domain" description="PHD-type" evidence="7">
    <location>
        <begin position="480"/>
        <end position="535"/>
    </location>
</feature>
<dbReference type="GO" id="GO:0003677">
    <property type="term" value="F:DNA binding"/>
    <property type="evidence" value="ECO:0007669"/>
    <property type="project" value="UniProtKB-KW"/>
</dbReference>
<proteinExistence type="predicted"/>
<organism evidence="9 11">
    <name type="scientific">Labeo rohita</name>
    <name type="common">Indian major carp</name>
    <name type="synonym">Cyprinus rohita</name>
    <dbReference type="NCBI Taxonomy" id="84645"/>
    <lineage>
        <taxon>Eukaryota</taxon>
        <taxon>Metazoa</taxon>
        <taxon>Chordata</taxon>
        <taxon>Craniata</taxon>
        <taxon>Vertebrata</taxon>
        <taxon>Euteleostomi</taxon>
        <taxon>Actinopterygii</taxon>
        <taxon>Neopterygii</taxon>
        <taxon>Teleostei</taxon>
        <taxon>Ostariophysi</taxon>
        <taxon>Cypriniformes</taxon>
        <taxon>Cyprinidae</taxon>
        <taxon>Labeoninae</taxon>
        <taxon>Labeonini</taxon>
        <taxon>Labeo</taxon>
    </lineage>
</organism>
<evidence type="ECO:0000313" key="9">
    <source>
        <dbReference type="EMBL" id="RXN12173.1"/>
    </source>
</evidence>
<evidence type="ECO:0000256" key="1">
    <source>
        <dbReference type="ARBA" id="ARBA00022723"/>
    </source>
</evidence>
<evidence type="ECO:0000256" key="3">
    <source>
        <dbReference type="ARBA" id="ARBA00022833"/>
    </source>
</evidence>
<evidence type="ECO:0000256" key="6">
    <source>
        <dbReference type="SAM" id="MobiDB-lite"/>
    </source>
</evidence>
<feature type="region of interest" description="Disordered" evidence="6">
    <location>
        <begin position="434"/>
        <end position="479"/>
    </location>
</feature>
<keyword evidence="1" id="KW-0479">Metal-binding</keyword>
<dbReference type="InterPro" id="IPR006600">
    <property type="entry name" value="HTH_CenpB_DNA-bd_dom"/>
</dbReference>
<feature type="region of interest" description="Disordered" evidence="6">
    <location>
        <begin position="321"/>
        <end position="356"/>
    </location>
</feature>
<dbReference type="GO" id="GO:0008270">
    <property type="term" value="F:zinc ion binding"/>
    <property type="evidence" value="ECO:0007669"/>
    <property type="project" value="UniProtKB-KW"/>
</dbReference>
<evidence type="ECO:0000259" key="7">
    <source>
        <dbReference type="PROSITE" id="PS50016"/>
    </source>
</evidence>
<dbReference type="PANTHER" id="PTHR19303">
    <property type="entry name" value="TRANSPOSON"/>
    <property type="match status" value="1"/>
</dbReference>
<dbReference type="InterPro" id="IPR019786">
    <property type="entry name" value="Zinc_finger_PHD-type_CS"/>
</dbReference>
<dbReference type="Proteomes" id="UP000290572">
    <property type="component" value="Unassembled WGS sequence"/>
</dbReference>
<dbReference type="SMART" id="SM00249">
    <property type="entry name" value="PHD"/>
    <property type="match status" value="1"/>
</dbReference>
<comment type="caution">
    <text evidence="9">The sequence shown here is derived from an EMBL/GenBank/DDBJ whole genome shotgun (WGS) entry which is preliminary data.</text>
</comment>
<dbReference type="InterPro" id="IPR013083">
    <property type="entry name" value="Znf_RING/FYVE/PHD"/>
</dbReference>
<dbReference type="InterPro" id="IPR019787">
    <property type="entry name" value="Znf_PHD-finger"/>
</dbReference>
<dbReference type="InterPro" id="IPR036397">
    <property type="entry name" value="RNaseH_sf"/>
</dbReference>
<evidence type="ECO:0000259" key="8">
    <source>
        <dbReference type="PROSITE" id="PS51253"/>
    </source>
</evidence>
<dbReference type="PROSITE" id="PS51253">
    <property type="entry name" value="HTH_CENPB"/>
    <property type="match status" value="1"/>
</dbReference>
<dbReference type="PANTHER" id="PTHR19303:SF57">
    <property type="entry name" value="HTH CENPB-TYPE DOMAIN-CONTAINING PROTEIN"/>
    <property type="match status" value="1"/>
</dbReference>
<dbReference type="AlphaFoldDB" id="A0A498LX97"/>
<feature type="compositionally biased region" description="Basic and acidic residues" evidence="6">
    <location>
        <begin position="434"/>
        <end position="464"/>
    </location>
</feature>
<evidence type="ECO:0000256" key="2">
    <source>
        <dbReference type="ARBA" id="ARBA00022771"/>
    </source>
</evidence>
<dbReference type="GO" id="GO:0005634">
    <property type="term" value="C:nucleus"/>
    <property type="evidence" value="ECO:0007669"/>
    <property type="project" value="TreeGrafter"/>
</dbReference>
<dbReference type="Gene3D" id="3.30.420.10">
    <property type="entry name" value="Ribonuclease H-like superfamily/Ribonuclease H"/>
    <property type="match status" value="1"/>
</dbReference>
<evidence type="ECO:0000313" key="11">
    <source>
        <dbReference type="Proteomes" id="UP000290572"/>
    </source>
</evidence>
<keyword evidence="2 5" id="KW-0863">Zinc-finger</keyword>
<keyword evidence="4" id="KW-0238">DNA-binding</keyword>
<dbReference type="Gene3D" id="3.30.40.10">
    <property type="entry name" value="Zinc/RING finger domain, C3HC4 (zinc finger)"/>
    <property type="match status" value="1"/>
</dbReference>
<dbReference type="Pfam" id="PF00628">
    <property type="entry name" value="PHD"/>
    <property type="match status" value="1"/>
</dbReference>
<reference evidence="9 11" key="1">
    <citation type="submission" date="2018-03" db="EMBL/GenBank/DDBJ databases">
        <title>Draft genome sequence of Rohu Carp (Labeo rohita).</title>
        <authorList>
            <person name="Das P."/>
            <person name="Kushwaha B."/>
            <person name="Joshi C.G."/>
            <person name="Kumar D."/>
            <person name="Nagpure N.S."/>
            <person name="Sahoo L."/>
            <person name="Das S.P."/>
            <person name="Bit A."/>
            <person name="Patnaik S."/>
            <person name="Meher P.K."/>
            <person name="Jayasankar P."/>
            <person name="Koringa P.G."/>
            <person name="Patel N.V."/>
            <person name="Hinsu A.T."/>
            <person name="Kumar R."/>
            <person name="Pandey M."/>
            <person name="Agarwal S."/>
            <person name="Srivastava S."/>
            <person name="Singh M."/>
            <person name="Iquebal M.A."/>
            <person name="Jaiswal S."/>
            <person name="Angadi U.B."/>
            <person name="Kumar N."/>
            <person name="Raza M."/>
            <person name="Shah T.M."/>
            <person name="Rai A."/>
            <person name="Jena J.K."/>
        </authorList>
    </citation>
    <scope>NUCLEOTIDE SEQUENCE [LARGE SCALE GENOMIC DNA]</scope>
    <source>
        <strain evidence="9">DASCIFA01</strain>
        <tissue evidence="9">Testis</tissue>
    </source>
</reference>
<gene>
    <name evidence="10" type="ORF">ROHU_001528</name>
    <name evidence="9" type="ORF">ROHU_010258</name>
</gene>
<evidence type="ECO:0000256" key="5">
    <source>
        <dbReference type="PROSITE-ProRule" id="PRU00146"/>
    </source>
</evidence>
<dbReference type="PROSITE" id="PS01359">
    <property type="entry name" value="ZF_PHD_1"/>
    <property type="match status" value="1"/>
</dbReference>
<keyword evidence="3" id="KW-0862">Zinc</keyword>
<evidence type="ECO:0000256" key="4">
    <source>
        <dbReference type="ARBA" id="ARBA00023125"/>
    </source>
</evidence>
<name>A0A498LX97_LABRO</name>
<accession>A0A498LX97</accession>
<protein>
    <submittedName>
        <fullName evidence="9">Tigger transposable element-derived 6-like protein</fullName>
    </submittedName>
</protein>